<reference evidence="1 2" key="1">
    <citation type="submission" date="2014-04" db="EMBL/GenBank/DDBJ databases">
        <authorList>
            <consortium name="DOE Joint Genome Institute"/>
            <person name="Kuo A."/>
            <person name="Kohler A."/>
            <person name="Nagy L.G."/>
            <person name="Floudas D."/>
            <person name="Copeland A."/>
            <person name="Barry K.W."/>
            <person name="Cichocki N."/>
            <person name="Veneault-Fourrey C."/>
            <person name="LaButti K."/>
            <person name="Lindquist E.A."/>
            <person name="Lipzen A."/>
            <person name="Lundell T."/>
            <person name="Morin E."/>
            <person name="Murat C."/>
            <person name="Sun H."/>
            <person name="Tunlid A."/>
            <person name="Henrissat B."/>
            <person name="Grigoriev I.V."/>
            <person name="Hibbett D.S."/>
            <person name="Martin F."/>
            <person name="Nordberg H.P."/>
            <person name="Cantor M.N."/>
            <person name="Hua S.X."/>
        </authorList>
    </citation>
    <scope>NUCLEOTIDE SEQUENCE [LARGE SCALE GENOMIC DNA]</scope>
    <source>
        <strain evidence="1 2">Foug A</strain>
    </source>
</reference>
<dbReference type="InParanoid" id="A0A0C3E8Q4"/>
<name>A0A0C3E8Q4_9AGAM</name>
<dbReference type="Proteomes" id="UP000053989">
    <property type="component" value="Unassembled WGS sequence"/>
</dbReference>
<dbReference type="AlphaFoldDB" id="A0A0C3E8Q4"/>
<accession>A0A0C3E8Q4</accession>
<proteinExistence type="predicted"/>
<evidence type="ECO:0000313" key="1">
    <source>
        <dbReference type="EMBL" id="KIM69105.1"/>
    </source>
</evidence>
<keyword evidence="2" id="KW-1185">Reference proteome</keyword>
<dbReference type="HOGENOM" id="CLU_1548529_0_0_1"/>
<protein>
    <submittedName>
        <fullName evidence="1">Uncharacterized protein</fullName>
    </submittedName>
</protein>
<reference evidence="2" key="2">
    <citation type="submission" date="2015-01" db="EMBL/GenBank/DDBJ databases">
        <title>Evolutionary Origins and Diversification of the Mycorrhizal Mutualists.</title>
        <authorList>
            <consortium name="DOE Joint Genome Institute"/>
            <consortium name="Mycorrhizal Genomics Consortium"/>
            <person name="Kohler A."/>
            <person name="Kuo A."/>
            <person name="Nagy L.G."/>
            <person name="Floudas D."/>
            <person name="Copeland A."/>
            <person name="Barry K.W."/>
            <person name="Cichocki N."/>
            <person name="Veneault-Fourrey C."/>
            <person name="LaButti K."/>
            <person name="Lindquist E.A."/>
            <person name="Lipzen A."/>
            <person name="Lundell T."/>
            <person name="Morin E."/>
            <person name="Murat C."/>
            <person name="Riley R."/>
            <person name="Ohm R."/>
            <person name="Sun H."/>
            <person name="Tunlid A."/>
            <person name="Henrissat B."/>
            <person name="Grigoriev I.V."/>
            <person name="Hibbett D.S."/>
            <person name="Martin F."/>
        </authorList>
    </citation>
    <scope>NUCLEOTIDE SEQUENCE [LARGE SCALE GENOMIC DNA]</scope>
    <source>
        <strain evidence="2">Foug A</strain>
    </source>
</reference>
<gene>
    <name evidence="1" type="ORF">SCLCIDRAFT_820569</name>
</gene>
<evidence type="ECO:0000313" key="2">
    <source>
        <dbReference type="Proteomes" id="UP000053989"/>
    </source>
</evidence>
<organism evidence="1 2">
    <name type="scientific">Scleroderma citrinum Foug A</name>
    <dbReference type="NCBI Taxonomy" id="1036808"/>
    <lineage>
        <taxon>Eukaryota</taxon>
        <taxon>Fungi</taxon>
        <taxon>Dikarya</taxon>
        <taxon>Basidiomycota</taxon>
        <taxon>Agaricomycotina</taxon>
        <taxon>Agaricomycetes</taxon>
        <taxon>Agaricomycetidae</taxon>
        <taxon>Boletales</taxon>
        <taxon>Sclerodermatineae</taxon>
        <taxon>Sclerodermataceae</taxon>
        <taxon>Scleroderma</taxon>
    </lineage>
</organism>
<sequence length="173" mass="19591">MDSRLQIRSRSHPQNREPSSIIGIMHRRPSDNAMSARHICKHRPLADFFARSKTYSSMDLAPPGVVRRCPTPLSMQGYPQCLWSLKLEGPPICPTIYKSTRGNEQGILSGSGHAVRHLFRSLRRSEASVKYKRPSNSRSSSAYPRSYTWRSHDSQVASLEAHLQVELSTFSLQ</sequence>
<dbReference type="EMBL" id="KN822007">
    <property type="protein sequence ID" value="KIM69105.1"/>
    <property type="molecule type" value="Genomic_DNA"/>
</dbReference>